<evidence type="ECO:0000313" key="1">
    <source>
        <dbReference type="EMBL" id="JAU08774.1"/>
    </source>
</evidence>
<organism evidence="1">
    <name type="scientific">Noccaea caerulescens</name>
    <name type="common">Alpine penny-cress</name>
    <name type="synonym">Thlaspi caerulescens</name>
    <dbReference type="NCBI Taxonomy" id="107243"/>
    <lineage>
        <taxon>Eukaryota</taxon>
        <taxon>Viridiplantae</taxon>
        <taxon>Streptophyta</taxon>
        <taxon>Embryophyta</taxon>
        <taxon>Tracheophyta</taxon>
        <taxon>Spermatophyta</taxon>
        <taxon>Magnoliopsida</taxon>
        <taxon>eudicotyledons</taxon>
        <taxon>Gunneridae</taxon>
        <taxon>Pentapetalae</taxon>
        <taxon>rosids</taxon>
        <taxon>malvids</taxon>
        <taxon>Brassicales</taxon>
        <taxon>Brassicaceae</taxon>
        <taxon>Coluteocarpeae</taxon>
        <taxon>Noccaea</taxon>
    </lineage>
</organism>
<protein>
    <submittedName>
        <fullName evidence="1">Uncharacterized protein</fullName>
    </submittedName>
</protein>
<gene>
    <name evidence="1" type="ORF">GA_TR19932_c0_g1_i1_g.66301</name>
</gene>
<accession>A0A1J3CQE2</accession>
<proteinExistence type="predicted"/>
<sequence>MQVSQARPAEDWLLRAEKVLNDVFSSDEYATLLKEAEQFLWAGSEMDRVVAKSLMEAKIWAEAISDCLPKMKFTWSLLMSCLRVEPGHQKLKVSHVAAECHKFALRSVTAVCRYDLTLLARFCFLCWTMLNRKIDSSLSSSPTGYCTLQAPRNNQHVTNVTKSYVVLQLSRMWNSGRVDS</sequence>
<dbReference type="AlphaFoldDB" id="A0A1J3CQE2"/>
<name>A0A1J3CQE2_NOCCA</name>
<dbReference type="EMBL" id="GEVI01023546">
    <property type="protein sequence ID" value="JAU08774.1"/>
    <property type="molecule type" value="Transcribed_RNA"/>
</dbReference>
<reference evidence="1" key="1">
    <citation type="submission" date="2016-07" db="EMBL/GenBank/DDBJ databases">
        <title>De novo transcriptome assembly of four accessions of the metal hyperaccumulator plant Noccaea caerulescens.</title>
        <authorList>
            <person name="Blande D."/>
            <person name="Halimaa P."/>
            <person name="Tervahauta A.I."/>
            <person name="Aarts M.G."/>
            <person name="Karenlampi S.O."/>
        </authorList>
    </citation>
    <scope>NUCLEOTIDE SEQUENCE</scope>
</reference>